<dbReference type="RefSeq" id="WP_184205322.1">
    <property type="nucleotide sequence ID" value="NZ_JACHIF010000001.1"/>
</dbReference>
<dbReference type="InterPro" id="IPR047655">
    <property type="entry name" value="Transpos_IS630-like"/>
</dbReference>
<evidence type="ECO:0000313" key="3">
    <source>
        <dbReference type="EMBL" id="MBB5036438.1"/>
    </source>
</evidence>
<keyword evidence="4" id="KW-1185">Reference proteome</keyword>
<protein>
    <submittedName>
        <fullName evidence="3">Transposase</fullName>
    </submittedName>
</protein>
<reference evidence="3 4" key="1">
    <citation type="submission" date="2020-08" db="EMBL/GenBank/DDBJ databases">
        <title>Genomic Encyclopedia of Type Strains, Phase IV (KMG-IV): sequencing the most valuable type-strain genomes for metagenomic binning, comparative biology and taxonomic classification.</title>
        <authorList>
            <person name="Goeker M."/>
        </authorList>
    </citation>
    <scope>NUCLEOTIDE SEQUENCE [LARGE SCALE GENOMIC DNA]</scope>
    <source>
        <strain evidence="3 4">DSM 12251</strain>
    </source>
</reference>
<dbReference type="InterPro" id="IPR038717">
    <property type="entry name" value="Tc1-like_DDE_dom"/>
</dbReference>
<dbReference type="Pfam" id="PF13384">
    <property type="entry name" value="HTH_23"/>
    <property type="match status" value="1"/>
</dbReference>
<feature type="domain" description="Tc1-like transposase DDE" evidence="1">
    <location>
        <begin position="178"/>
        <end position="318"/>
    </location>
</feature>
<comment type="caution">
    <text evidence="3">The sequence shown here is derived from an EMBL/GenBank/DDBJ whole genome shotgun (WGS) entry which is preliminary data.</text>
</comment>
<evidence type="ECO:0000259" key="1">
    <source>
        <dbReference type="Pfam" id="PF13358"/>
    </source>
</evidence>
<dbReference type="SUPFAM" id="SSF46689">
    <property type="entry name" value="Homeodomain-like"/>
    <property type="match status" value="1"/>
</dbReference>
<dbReference type="AlphaFoldDB" id="A0A7W8DNJ2"/>
<dbReference type="InterPro" id="IPR036397">
    <property type="entry name" value="RNaseH_sf"/>
</dbReference>
<proteinExistence type="predicted"/>
<dbReference type="InterPro" id="IPR025959">
    <property type="entry name" value="Winged_HTH_dom"/>
</dbReference>
<organism evidence="3 4">
    <name type="scientific">Prosthecobacter dejongeii</name>
    <dbReference type="NCBI Taxonomy" id="48465"/>
    <lineage>
        <taxon>Bacteria</taxon>
        <taxon>Pseudomonadati</taxon>
        <taxon>Verrucomicrobiota</taxon>
        <taxon>Verrucomicrobiia</taxon>
        <taxon>Verrucomicrobiales</taxon>
        <taxon>Verrucomicrobiaceae</taxon>
        <taxon>Prosthecobacter</taxon>
    </lineage>
</organism>
<evidence type="ECO:0000313" key="4">
    <source>
        <dbReference type="Proteomes" id="UP000534294"/>
    </source>
</evidence>
<name>A0A7W8DNJ2_9BACT</name>
<dbReference type="GO" id="GO:0003676">
    <property type="term" value="F:nucleic acid binding"/>
    <property type="evidence" value="ECO:0007669"/>
    <property type="project" value="InterPro"/>
</dbReference>
<evidence type="ECO:0000259" key="2">
    <source>
        <dbReference type="Pfam" id="PF13592"/>
    </source>
</evidence>
<dbReference type="EMBL" id="JACHIF010000001">
    <property type="protein sequence ID" value="MBB5036438.1"/>
    <property type="molecule type" value="Genomic_DNA"/>
</dbReference>
<dbReference type="Proteomes" id="UP000534294">
    <property type="component" value="Unassembled WGS sequence"/>
</dbReference>
<accession>A0A7W8DNJ2</accession>
<dbReference type="NCBIfam" id="NF033545">
    <property type="entry name" value="transpos_IS630"/>
    <property type="match status" value="1"/>
</dbReference>
<sequence length="352" mass="40450">MARPRNPLDPLHQGAQVLALHPREKVGWRRERLLAVKLGLEGKLSSKAIAAQLGHSQTTITSWFNLYRKKGIEGLLEQKQRGQGFAPELDESQMQELAVELEKGRWRTAKEAYAWLKERFNVKFGLPQTYRYLKKLGGRLKVTRPCHTKKDPLKVVAFKETLAQKLMDLDLPRDRSLRLWIYDEARYGLAPVTRRMWTRRGTEVVCPVNKQYQWGYVFGALQIGGAGCEFLFSPKVSKEADRNFLEQISRRDPGAMHVIIGDGAGFHHREKGPQEGVPKNVRILTLPPYSPELNPVEKLWDLMKDSLCNRVYETLEEVEKDITRVLKGYWEDGRKVFSLIGKGYLLSKLNAI</sequence>
<gene>
    <name evidence="3" type="ORF">HNQ64_000672</name>
</gene>
<dbReference type="Gene3D" id="3.30.420.10">
    <property type="entry name" value="Ribonuclease H-like superfamily/Ribonuclease H"/>
    <property type="match status" value="1"/>
</dbReference>
<feature type="domain" description="Winged helix-turn helix" evidence="2">
    <location>
        <begin position="103"/>
        <end position="161"/>
    </location>
</feature>
<dbReference type="Pfam" id="PF13358">
    <property type="entry name" value="DDE_3"/>
    <property type="match status" value="1"/>
</dbReference>
<dbReference type="InterPro" id="IPR009057">
    <property type="entry name" value="Homeodomain-like_sf"/>
</dbReference>
<dbReference type="Pfam" id="PF13592">
    <property type="entry name" value="HTH_33"/>
    <property type="match status" value="1"/>
</dbReference>